<gene>
    <name evidence="1" type="ORF">HX787_10000</name>
</gene>
<evidence type="ECO:0000313" key="2">
    <source>
        <dbReference type="Proteomes" id="UP000549134"/>
    </source>
</evidence>
<sequence length="1179" mass="127273">MSTVPPPYDDLPSDPYSAYPTTDLTKTKFPELSTEGLGRRGLWPFATFLIDAWHEWSPRDYYGFRLGDLTKPSASGEADTLQKQYSVNVRSELIPEGDNDYFARVVRVGSLQESRSATKKILCKQTIPGGEDRRIWEPWHSGYFMWLRDLTEGDILNPTVVQNGIWVVIQPYLNIRKNDVIMIYVDGILFEYVVSPAEAASKKPLEICIPAALFDQISLFGPIGIVFTVVDVVGNKPQGKYWLSKPIMLLSEMKPGVLDNPIFTLDGNESNQVDLDTLVSTIVCAVVVSLPRRPPAAPLRNQVVVIFETTAGENKTSIVRLPAVPDRNLRGETVPVNNALFKELAGSRVRIWFEWLSPAGAVLETSPSYLVTVFGTPTLMPALSLVPFLAGVVPPDTDVQATVPTYTPHDSTWLETVKCERMDPVGGGDLVTFKQLAGTQGGVRQLSKTSLNRFQDKGIFQVYYETDNGTGSSSAIRQSEKLDMEIGTQVADLTPIEIEHAKSGNIDLADVKGPETLMFITYDGTVNGDEVHVNVIGKDPQSSFATVIKVTKATEGPTFTTLGIPLSLSVLNSNLDGSIRVSYAVMTPGSPPTRLVSQVRDYTIGVPVVLKTLKILEANASAATIAPTNVLNGATLVIDYSQKRVDDVLRWKWNGQYDVSKVEGEIKVSSAAASITVAIPSEIVAMGLRPDGNGITVSCELIRGQTRYAFDDLKLVLLPLASLPTVRISGFGSATVLPVSQLTATTVIEIEPWEFMFIGQPVWMTCTGTRADGASYANTILIAYKVTAKDLVSGISVLVPLADMNTLQDGSSLRIEGSVSFPGIASPQTATPFGTANYLIQQLPAVLAHPTLNGISSTAQTVTVDPLTIQSKVSATVAYAGMLVTDVITMQWIQWDGTQIPLTLKGATSGSVVFDFTSSQVLHNSVNSVVQLKYSIVRNGKTTSSNVQTVNVSTIAAPNMPRPLINNLASGATFHINSLTADALLTLPKWPLSKAGQRVWITLTCAGQTLAIRSAHAITAAEASNGLVNIPVSRNWLLGLPVNGVLSITGWVMYDGSAIHTRPVAFQSASYTANTRLRPPVITHVLVAASGRGVANGGSVAAAEGSALVVHGTCESRPYFRQIRMGPHDAGGYLLNIPAGTTVWQTWAAFSGWPSPQDHYAVEDSDRGVISAYHRIFRV</sequence>
<dbReference type="RefSeq" id="WP_016969026.1">
    <property type="nucleotide sequence ID" value="NZ_CP020369.1"/>
</dbReference>
<dbReference type="EMBL" id="JACAQK010000007">
    <property type="protein sequence ID" value="NWD36180.1"/>
    <property type="molecule type" value="Genomic_DNA"/>
</dbReference>
<dbReference type="Proteomes" id="UP000549134">
    <property type="component" value="Unassembled WGS sequence"/>
</dbReference>
<reference evidence="1 2" key="1">
    <citation type="submission" date="2020-04" db="EMBL/GenBank/DDBJ databases">
        <title>Molecular characterization of pseudomonads from Agaricus bisporus reveal novel blotch 2 pathogens in Western Europe.</title>
        <authorList>
            <person name="Taparia T."/>
            <person name="Krijger M."/>
            <person name="Haynes E."/>
            <person name="Elpinstone J.G."/>
            <person name="Noble R."/>
            <person name="Van Der Wolf J."/>
        </authorList>
    </citation>
    <scope>NUCLEOTIDE SEQUENCE [LARGE SCALE GENOMIC DNA]</scope>
    <source>
        <strain evidence="1 2">IPO3746</strain>
    </source>
</reference>
<protein>
    <submittedName>
        <fullName evidence="1">Uncharacterized protein</fullName>
    </submittedName>
</protein>
<accession>A0A7Y8APA0</accession>
<proteinExistence type="predicted"/>
<comment type="caution">
    <text evidence="1">The sequence shown here is derived from an EMBL/GenBank/DDBJ whole genome shotgun (WGS) entry which is preliminary data.</text>
</comment>
<dbReference type="GeneID" id="55847069"/>
<organism evidence="1 2">
    <name type="scientific">Pseudomonas tolaasii</name>
    <dbReference type="NCBI Taxonomy" id="29442"/>
    <lineage>
        <taxon>Bacteria</taxon>
        <taxon>Pseudomonadati</taxon>
        <taxon>Pseudomonadota</taxon>
        <taxon>Gammaproteobacteria</taxon>
        <taxon>Pseudomonadales</taxon>
        <taxon>Pseudomonadaceae</taxon>
        <taxon>Pseudomonas</taxon>
    </lineage>
</organism>
<evidence type="ECO:0000313" key="1">
    <source>
        <dbReference type="EMBL" id="NWD36180.1"/>
    </source>
</evidence>
<dbReference type="AlphaFoldDB" id="A0A7Y8APA0"/>
<name>A0A7Y8APA0_PSETO</name>